<dbReference type="EMBL" id="CAJFDH010000003">
    <property type="protein sequence ID" value="CAD5217435.1"/>
    <property type="molecule type" value="Genomic_DNA"/>
</dbReference>
<keyword evidence="1" id="KW-1133">Transmembrane helix</keyword>
<keyword evidence="1" id="KW-0472">Membrane</keyword>
<name>A0A811KMK4_9BILA</name>
<proteinExistence type="predicted"/>
<keyword evidence="1" id="KW-0812">Transmembrane</keyword>
<comment type="caution">
    <text evidence="2">The sequence shown here is derived from an EMBL/GenBank/DDBJ whole genome shotgun (WGS) entry which is preliminary data.</text>
</comment>
<protein>
    <submittedName>
        <fullName evidence="2">Uncharacterized protein</fullName>
    </submittedName>
</protein>
<evidence type="ECO:0000313" key="3">
    <source>
        <dbReference type="Proteomes" id="UP000614601"/>
    </source>
</evidence>
<dbReference type="Proteomes" id="UP000783686">
    <property type="component" value="Unassembled WGS sequence"/>
</dbReference>
<reference evidence="2" key="1">
    <citation type="submission" date="2020-09" db="EMBL/GenBank/DDBJ databases">
        <authorList>
            <person name="Kikuchi T."/>
        </authorList>
    </citation>
    <scope>NUCLEOTIDE SEQUENCE</scope>
    <source>
        <strain evidence="2">SH1</strain>
    </source>
</reference>
<dbReference type="Proteomes" id="UP000614601">
    <property type="component" value="Unassembled WGS sequence"/>
</dbReference>
<feature type="transmembrane region" description="Helical" evidence="1">
    <location>
        <begin position="195"/>
        <end position="217"/>
    </location>
</feature>
<evidence type="ECO:0000256" key="1">
    <source>
        <dbReference type="SAM" id="Phobius"/>
    </source>
</evidence>
<feature type="transmembrane region" description="Helical" evidence="1">
    <location>
        <begin position="263"/>
        <end position="280"/>
    </location>
</feature>
<keyword evidence="3" id="KW-1185">Reference proteome</keyword>
<dbReference type="InterPro" id="IPR036259">
    <property type="entry name" value="MFS_trans_sf"/>
</dbReference>
<organism evidence="2 3">
    <name type="scientific">Bursaphelenchus okinawaensis</name>
    <dbReference type="NCBI Taxonomy" id="465554"/>
    <lineage>
        <taxon>Eukaryota</taxon>
        <taxon>Metazoa</taxon>
        <taxon>Ecdysozoa</taxon>
        <taxon>Nematoda</taxon>
        <taxon>Chromadorea</taxon>
        <taxon>Rhabditida</taxon>
        <taxon>Tylenchina</taxon>
        <taxon>Tylenchomorpha</taxon>
        <taxon>Aphelenchoidea</taxon>
        <taxon>Aphelenchoididae</taxon>
        <taxon>Bursaphelenchus</taxon>
    </lineage>
</organism>
<accession>A0A811KMK4</accession>
<dbReference type="EMBL" id="CAJFCW020000003">
    <property type="protein sequence ID" value="CAG9107772.1"/>
    <property type="molecule type" value="Genomic_DNA"/>
</dbReference>
<dbReference type="Gene3D" id="1.20.1250.20">
    <property type="entry name" value="MFS general substrate transporter like domains"/>
    <property type="match status" value="1"/>
</dbReference>
<sequence>MSRTKECRNVSIVVSEYLESDRGYVLNVDESAGVLMFMLDKNLTTCSYILNGIQVVVTIPNYAGHIAFCKQDDNNNIEPVCDPQDRNGFVSYEQSGDFNSLFYKKQQNKTKESTTAIVFKSKTIPFGRNYSVHFYDNEIHSADGIIDKKDFISTPANYSFRYQHAGLHTLIIISGSTDHPEIKSYEVVKPNTVPVLYTIVPLLLLGLSEIMVAVTLLEMSYVEASPELSSTFYACFGIPRILGHLYNLCTSVLDLFSLLSQKYLSATIGCIVTFVIYSIMAHKWYRHRKRPYDDKSTATEESSDL</sequence>
<dbReference type="AlphaFoldDB" id="A0A811KMK4"/>
<evidence type="ECO:0000313" key="2">
    <source>
        <dbReference type="EMBL" id="CAD5217435.1"/>
    </source>
</evidence>
<gene>
    <name evidence="2" type="ORF">BOKJ2_LOCUS7086</name>
</gene>